<keyword evidence="3" id="KW-1185">Reference proteome</keyword>
<protein>
    <submittedName>
        <fullName evidence="2">Single-minded 1</fullName>
    </submittedName>
</protein>
<organism evidence="2 3">
    <name type="scientific">Micractinium conductrix</name>
    <dbReference type="NCBI Taxonomy" id="554055"/>
    <lineage>
        <taxon>Eukaryota</taxon>
        <taxon>Viridiplantae</taxon>
        <taxon>Chlorophyta</taxon>
        <taxon>core chlorophytes</taxon>
        <taxon>Trebouxiophyceae</taxon>
        <taxon>Chlorellales</taxon>
        <taxon>Chlorellaceae</taxon>
        <taxon>Chlorella clade</taxon>
        <taxon>Micractinium</taxon>
    </lineage>
</organism>
<proteinExistence type="predicted"/>
<comment type="caution">
    <text evidence="2">The sequence shown here is derived from an EMBL/GenBank/DDBJ whole genome shotgun (WGS) entry which is preliminary data.</text>
</comment>
<evidence type="ECO:0000313" key="2">
    <source>
        <dbReference type="EMBL" id="PSC75425.1"/>
    </source>
</evidence>
<name>A0A2P6VN01_9CHLO</name>
<accession>A0A2P6VN01</accession>
<dbReference type="Proteomes" id="UP000239649">
    <property type="component" value="Unassembled WGS sequence"/>
</dbReference>
<dbReference type="EMBL" id="LHPF02000002">
    <property type="protein sequence ID" value="PSC75425.1"/>
    <property type="molecule type" value="Genomic_DNA"/>
</dbReference>
<dbReference type="AlphaFoldDB" id="A0A2P6VN01"/>
<evidence type="ECO:0000313" key="3">
    <source>
        <dbReference type="Proteomes" id="UP000239649"/>
    </source>
</evidence>
<feature type="region of interest" description="Disordered" evidence="1">
    <location>
        <begin position="55"/>
        <end position="87"/>
    </location>
</feature>
<evidence type="ECO:0000256" key="1">
    <source>
        <dbReference type="SAM" id="MobiDB-lite"/>
    </source>
</evidence>
<reference evidence="2 3" key="1">
    <citation type="journal article" date="2018" name="Plant J.">
        <title>Genome sequences of Chlorella sorokiniana UTEX 1602 and Micractinium conductrix SAG 241.80: implications to maltose excretion by a green alga.</title>
        <authorList>
            <person name="Arriola M.B."/>
            <person name="Velmurugan N."/>
            <person name="Zhang Y."/>
            <person name="Plunkett M.H."/>
            <person name="Hondzo H."/>
            <person name="Barney B.M."/>
        </authorList>
    </citation>
    <scope>NUCLEOTIDE SEQUENCE [LARGE SCALE GENOMIC DNA]</scope>
    <source>
        <strain evidence="2 3">SAG 241.80</strain>
    </source>
</reference>
<gene>
    <name evidence="2" type="ORF">C2E20_1494</name>
</gene>
<sequence length="87" mass="9095">MLRLQIWTGLGPLQPLASSPCARARASLRGPLRAGVLAPLSILARSVTSVAIRGTSLRSAPPGGRGDTWPADPPPPQRRSACTQECV</sequence>